<proteinExistence type="predicted"/>
<gene>
    <name evidence="1" type="ORF">SVUK_LOCUS14691</name>
</gene>
<dbReference type="EMBL" id="UYYB01106005">
    <property type="protein sequence ID" value="VDM79693.1"/>
    <property type="molecule type" value="Genomic_DNA"/>
</dbReference>
<dbReference type="AlphaFoldDB" id="A0A3P7JG13"/>
<accession>A0A3P7JG13</accession>
<keyword evidence="2" id="KW-1185">Reference proteome</keyword>
<reference evidence="1 2" key="1">
    <citation type="submission" date="2018-11" db="EMBL/GenBank/DDBJ databases">
        <authorList>
            <consortium name="Pathogen Informatics"/>
        </authorList>
    </citation>
    <scope>NUCLEOTIDE SEQUENCE [LARGE SCALE GENOMIC DNA]</scope>
</reference>
<name>A0A3P7JG13_STRVU</name>
<protein>
    <submittedName>
        <fullName evidence="1">Uncharacterized protein</fullName>
    </submittedName>
</protein>
<sequence length="155" mass="17096">MAEMSEEDKQKLIKKVEDWLAWDKNETTRADIAKLYEEKNFKELAVRMNGRLLFGTAARKRSAETWSSSGAVAAFMVWIVAHTSALESVVLSIQSCKAVPATGIGHHQDVMQPDPASALSFSQAGLWWVLSSLFEAISTSPKARSPRSTWPLVGS</sequence>
<evidence type="ECO:0000313" key="1">
    <source>
        <dbReference type="EMBL" id="VDM79693.1"/>
    </source>
</evidence>
<dbReference type="Proteomes" id="UP000270094">
    <property type="component" value="Unassembled WGS sequence"/>
</dbReference>
<organism evidence="1 2">
    <name type="scientific">Strongylus vulgaris</name>
    <name type="common">Blood worm</name>
    <dbReference type="NCBI Taxonomy" id="40348"/>
    <lineage>
        <taxon>Eukaryota</taxon>
        <taxon>Metazoa</taxon>
        <taxon>Ecdysozoa</taxon>
        <taxon>Nematoda</taxon>
        <taxon>Chromadorea</taxon>
        <taxon>Rhabditida</taxon>
        <taxon>Rhabditina</taxon>
        <taxon>Rhabditomorpha</taxon>
        <taxon>Strongyloidea</taxon>
        <taxon>Strongylidae</taxon>
        <taxon>Strongylus</taxon>
    </lineage>
</organism>
<evidence type="ECO:0000313" key="2">
    <source>
        <dbReference type="Proteomes" id="UP000270094"/>
    </source>
</evidence>
<dbReference type="OrthoDB" id="8300170at2759"/>